<keyword evidence="2" id="KW-1185">Reference proteome</keyword>
<evidence type="ECO:0000313" key="1">
    <source>
        <dbReference type="EMBL" id="ALO17219.1"/>
    </source>
</evidence>
<dbReference type="InterPro" id="IPR025737">
    <property type="entry name" value="FApF"/>
</dbReference>
<organism evidence="1 2">
    <name type="scientific">Salinivirga cyanobacteriivorans</name>
    <dbReference type="NCBI Taxonomy" id="1307839"/>
    <lineage>
        <taxon>Bacteria</taxon>
        <taxon>Pseudomonadati</taxon>
        <taxon>Bacteroidota</taxon>
        <taxon>Bacteroidia</taxon>
        <taxon>Bacteroidales</taxon>
        <taxon>Salinivirgaceae</taxon>
        <taxon>Salinivirga</taxon>
    </lineage>
</organism>
<dbReference type="EMBL" id="CP013118">
    <property type="protein sequence ID" value="ALO17219.1"/>
    <property type="molecule type" value="Genomic_DNA"/>
</dbReference>
<reference evidence="1 2" key="1">
    <citation type="submission" date="2015-11" db="EMBL/GenBank/DDBJ databases">
        <title>Description and complete genome sequence of a novel strain predominating in hypersaline microbial mats and representing a new family of the Bacteriodetes phylum.</title>
        <authorList>
            <person name="Spring S."/>
            <person name="Bunk B."/>
            <person name="Sproer C."/>
            <person name="Klenk H.-P."/>
        </authorList>
    </citation>
    <scope>NUCLEOTIDE SEQUENCE [LARGE SCALE GENOMIC DNA]</scope>
    <source>
        <strain evidence="1 2">L21-Spi-D4</strain>
    </source>
</reference>
<dbReference type="KEGG" id="blq:L21SP5_03617"/>
<dbReference type="Pfam" id="PF13557">
    <property type="entry name" value="Phenol_MetA_deg"/>
    <property type="match status" value="1"/>
</dbReference>
<dbReference type="OrthoDB" id="1014491at2"/>
<dbReference type="RefSeq" id="WP_057954525.1">
    <property type="nucleotide sequence ID" value="NZ_CP013118.1"/>
</dbReference>
<evidence type="ECO:0000313" key="2">
    <source>
        <dbReference type="Proteomes" id="UP000064893"/>
    </source>
</evidence>
<accession>A0A0S2I4A5</accession>
<name>A0A0S2I4A5_9BACT</name>
<dbReference type="STRING" id="1307839.L21SP5_03617"/>
<protein>
    <recommendedName>
        <fullName evidence="3">Transporter</fullName>
    </recommendedName>
</protein>
<gene>
    <name evidence="1" type="ORF">L21SP5_03617</name>
</gene>
<proteinExistence type="predicted"/>
<evidence type="ECO:0008006" key="3">
    <source>
        <dbReference type="Google" id="ProtNLM"/>
    </source>
</evidence>
<sequence length="250" mass="28482">MRLTIFIVFLFISVMAQGQMRFLNRPSKTESAIVVEKGIFQMESTYETELIGESDEREKETLFPGIMLRYGLGWGIELRIANQYETYSDKFVSNRGFSDIDVGAKIKLFKGNDEETEVALISHFFLPTGSNGISNERVGNESLVLVWHGLTEKLGIEYNIGYSNFEIDSEKGNLIYSFVTDYEINDKSGIFIETYGELLEFEEFEASFDLGIAYQFTDNFEFELAAGTGINHKMLFALIGLSWRIGEQDD</sequence>
<dbReference type="AlphaFoldDB" id="A0A0S2I4A5"/>
<dbReference type="Proteomes" id="UP000064893">
    <property type="component" value="Chromosome"/>
</dbReference>